<evidence type="ECO:0000313" key="4">
    <source>
        <dbReference type="Proteomes" id="UP000178486"/>
    </source>
</evidence>
<accession>A0A1F7JF92</accession>
<name>A0A1F7JF92_9BACT</name>
<evidence type="ECO:0000313" key="3">
    <source>
        <dbReference type="EMBL" id="OGK54279.1"/>
    </source>
</evidence>
<keyword evidence="2" id="KW-1133">Transmembrane helix</keyword>
<evidence type="ECO:0000256" key="2">
    <source>
        <dbReference type="SAM" id="Phobius"/>
    </source>
</evidence>
<feature type="compositionally biased region" description="Basic residues" evidence="1">
    <location>
        <begin position="1"/>
        <end position="13"/>
    </location>
</feature>
<comment type="caution">
    <text evidence="3">The sequence shown here is derived from an EMBL/GenBank/DDBJ whole genome shotgun (WGS) entry which is preliminary data.</text>
</comment>
<sequence length="73" mass="8327">MVRKNRKHKKSRTRIQAQNPPALQSTTIASRPLSDTAMSKLERDKQLILRDLRKTTILSALAIAVLFVILFVQ</sequence>
<feature type="compositionally biased region" description="Polar residues" evidence="1">
    <location>
        <begin position="14"/>
        <end position="29"/>
    </location>
</feature>
<gene>
    <name evidence="3" type="ORF">A3B56_01630</name>
</gene>
<proteinExistence type="predicted"/>
<feature type="region of interest" description="Disordered" evidence="1">
    <location>
        <begin position="1"/>
        <end position="29"/>
    </location>
</feature>
<organism evidence="3 4">
    <name type="scientific">Candidatus Roizmanbacteria bacterium RIFCSPLOWO2_01_FULL_45_11</name>
    <dbReference type="NCBI Taxonomy" id="1802070"/>
    <lineage>
        <taxon>Bacteria</taxon>
        <taxon>Candidatus Roizmaniibacteriota</taxon>
    </lineage>
</organism>
<reference evidence="3 4" key="1">
    <citation type="journal article" date="2016" name="Nat. Commun.">
        <title>Thousands of microbial genomes shed light on interconnected biogeochemical processes in an aquifer system.</title>
        <authorList>
            <person name="Anantharaman K."/>
            <person name="Brown C.T."/>
            <person name="Hug L.A."/>
            <person name="Sharon I."/>
            <person name="Castelle C.J."/>
            <person name="Probst A.J."/>
            <person name="Thomas B.C."/>
            <person name="Singh A."/>
            <person name="Wilkins M.J."/>
            <person name="Karaoz U."/>
            <person name="Brodie E.L."/>
            <person name="Williams K.H."/>
            <person name="Hubbard S.S."/>
            <person name="Banfield J.F."/>
        </authorList>
    </citation>
    <scope>NUCLEOTIDE SEQUENCE [LARGE SCALE GENOMIC DNA]</scope>
</reference>
<dbReference type="Proteomes" id="UP000178486">
    <property type="component" value="Unassembled WGS sequence"/>
</dbReference>
<dbReference type="AlphaFoldDB" id="A0A1F7JF92"/>
<dbReference type="EMBL" id="MGAU01000034">
    <property type="protein sequence ID" value="OGK54279.1"/>
    <property type="molecule type" value="Genomic_DNA"/>
</dbReference>
<feature type="transmembrane region" description="Helical" evidence="2">
    <location>
        <begin position="55"/>
        <end position="72"/>
    </location>
</feature>
<evidence type="ECO:0000256" key="1">
    <source>
        <dbReference type="SAM" id="MobiDB-lite"/>
    </source>
</evidence>
<protein>
    <submittedName>
        <fullName evidence="3">Uncharacterized protein</fullName>
    </submittedName>
</protein>
<keyword evidence="2" id="KW-0812">Transmembrane</keyword>
<keyword evidence="2" id="KW-0472">Membrane</keyword>